<dbReference type="InterPro" id="IPR009057">
    <property type="entry name" value="Homeodomain-like_sf"/>
</dbReference>
<evidence type="ECO:0000259" key="5">
    <source>
        <dbReference type="PROSITE" id="PS50977"/>
    </source>
</evidence>
<dbReference type="SUPFAM" id="SSF46689">
    <property type="entry name" value="Homeodomain-like"/>
    <property type="match status" value="1"/>
</dbReference>
<evidence type="ECO:0000256" key="4">
    <source>
        <dbReference type="PROSITE-ProRule" id="PRU00335"/>
    </source>
</evidence>
<sequence length="213" mass="23512">MSSVRPNRRREPQQDRSRRTVERIVDAAARVLERDGYRAASTNRIAAEAGVSPGSLYQYFGDRDALLEAVTARFVARFEEQLVPALRRAVREDQVAATTSVIDAVLAALEQQAPLLRALVARIPPERQAELTRAIRERVTDYVFGTLARQHVELSPDALDRLTWVVVELAQSLPLRYVVDAPPIPREAFVADVARLVLAHVAGVVADEGAIAS</sequence>
<evidence type="ECO:0000313" key="6">
    <source>
        <dbReference type="EMBL" id="MDX8153524.1"/>
    </source>
</evidence>
<dbReference type="PANTHER" id="PTHR30055">
    <property type="entry name" value="HTH-TYPE TRANSCRIPTIONAL REGULATOR RUTR"/>
    <property type="match status" value="1"/>
</dbReference>
<keyword evidence="3" id="KW-0804">Transcription</keyword>
<dbReference type="RefSeq" id="WP_319955673.1">
    <property type="nucleotide sequence ID" value="NZ_JAXAVX010000015.1"/>
</dbReference>
<keyword evidence="2 4" id="KW-0238">DNA-binding</keyword>
<dbReference type="PRINTS" id="PR00455">
    <property type="entry name" value="HTHTETR"/>
</dbReference>
<proteinExistence type="predicted"/>
<reference evidence="6 7" key="1">
    <citation type="submission" date="2023-11" db="EMBL/GenBank/DDBJ databases">
        <authorList>
            <person name="Xu M."/>
            <person name="Jiang T."/>
        </authorList>
    </citation>
    <scope>NUCLEOTIDE SEQUENCE [LARGE SCALE GENOMIC DNA]</scope>
    <source>
        <strain evidence="6 7">SD</strain>
    </source>
</reference>
<name>A0ABU4VPG1_9ACTN</name>
<protein>
    <submittedName>
        <fullName evidence="6">TetR/AcrR family transcriptional regulator</fullName>
    </submittedName>
</protein>
<dbReference type="PANTHER" id="PTHR30055:SF234">
    <property type="entry name" value="HTH-TYPE TRANSCRIPTIONAL REGULATOR BETI"/>
    <property type="match status" value="1"/>
</dbReference>
<keyword evidence="7" id="KW-1185">Reference proteome</keyword>
<evidence type="ECO:0000313" key="7">
    <source>
        <dbReference type="Proteomes" id="UP001277761"/>
    </source>
</evidence>
<dbReference type="Proteomes" id="UP001277761">
    <property type="component" value="Unassembled WGS sequence"/>
</dbReference>
<feature type="domain" description="HTH tetR-type" evidence="5">
    <location>
        <begin position="18"/>
        <end position="78"/>
    </location>
</feature>
<dbReference type="InterPro" id="IPR001647">
    <property type="entry name" value="HTH_TetR"/>
</dbReference>
<dbReference type="Pfam" id="PF00440">
    <property type="entry name" value="TetR_N"/>
    <property type="match status" value="1"/>
</dbReference>
<accession>A0ABU4VPG1</accession>
<dbReference type="EMBL" id="JAXAVX010000015">
    <property type="protein sequence ID" value="MDX8153524.1"/>
    <property type="molecule type" value="Genomic_DNA"/>
</dbReference>
<evidence type="ECO:0000256" key="1">
    <source>
        <dbReference type="ARBA" id="ARBA00023015"/>
    </source>
</evidence>
<dbReference type="PROSITE" id="PS50977">
    <property type="entry name" value="HTH_TETR_2"/>
    <property type="match status" value="1"/>
</dbReference>
<dbReference type="InterPro" id="IPR050109">
    <property type="entry name" value="HTH-type_TetR-like_transc_reg"/>
</dbReference>
<dbReference type="Pfam" id="PF17918">
    <property type="entry name" value="TetR_C_15"/>
    <property type="match status" value="1"/>
</dbReference>
<feature type="DNA-binding region" description="H-T-H motif" evidence="4">
    <location>
        <begin position="41"/>
        <end position="60"/>
    </location>
</feature>
<evidence type="ECO:0000256" key="2">
    <source>
        <dbReference type="ARBA" id="ARBA00023125"/>
    </source>
</evidence>
<dbReference type="InterPro" id="IPR041669">
    <property type="entry name" value="TetR_C_15"/>
</dbReference>
<evidence type="ECO:0000256" key="3">
    <source>
        <dbReference type="ARBA" id="ARBA00023163"/>
    </source>
</evidence>
<comment type="caution">
    <text evidence="6">The sequence shown here is derived from an EMBL/GenBank/DDBJ whole genome shotgun (WGS) entry which is preliminary data.</text>
</comment>
<keyword evidence="1" id="KW-0805">Transcription regulation</keyword>
<dbReference type="Gene3D" id="1.10.357.10">
    <property type="entry name" value="Tetracycline Repressor, domain 2"/>
    <property type="match status" value="1"/>
</dbReference>
<organism evidence="6 7">
    <name type="scientific">Patulibacter brassicae</name>
    <dbReference type="NCBI Taxonomy" id="1705717"/>
    <lineage>
        <taxon>Bacteria</taxon>
        <taxon>Bacillati</taxon>
        <taxon>Actinomycetota</taxon>
        <taxon>Thermoleophilia</taxon>
        <taxon>Solirubrobacterales</taxon>
        <taxon>Patulibacteraceae</taxon>
        <taxon>Patulibacter</taxon>
    </lineage>
</organism>
<gene>
    <name evidence="6" type="ORF">SK069_18135</name>
</gene>